<accession>A0A2H0VIU3</accession>
<protein>
    <recommendedName>
        <fullName evidence="1">DUF5659 domain-containing protein</fullName>
    </recommendedName>
</protein>
<feature type="domain" description="DUF5659" evidence="1">
    <location>
        <begin position="15"/>
        <end position="89"/>
    </location>
</feature>
<evidence type="ECO:0000313" key="2">
    <source>
        <dbReference type="EMBL" id="PIR98998.1"/>
    </source>
</evidence>
<dbReference type="Pfam" id="PF18903">
    <property type="entry name" value="DUF5659"/>
    <property type="match status" value="1"/>
</dbReference>
<dbReference type="AlphaFoldDB" id="A0A2H0VIU3"/>
<dbReference type="Proteomes" id="UP000230796">
    <property type="component" value="Unassembled WGS sequence"/>
</dbReference>
<sequence length="90" mass="10580">MKTQKNSEKSSDIDVFTTYDLGLSAGLLTAGYKLHRLDRIHARDHRVLFVFEYKDDIEDTANRFFTDQLRVKARSYFDNLKALKNKLYSD</sequence>
<dbReference type="EMBL" id="PFAF01000035">
    <property type="protein sequence ID" value="PIR98998.1"/>
    <property type="molecule type" value="Genomic_DNA"/>
</dbReference>
<dbReference type="InterPro" id="IPR043718">
    <property type="entry name" value="DUF5659"/>
</dbReference>
<evidence type="ECO:0000259" key="1">
    <source>
        <dbReference type="Pfam" id="PF18903"/>
    </source>
</evidence>
<reference evidence="3" key="1">
    <citation type="submission" date="2017-09" db="EMBL/GenBank/DDBJ databases">
        <title>Depth-based differentiation of microbial function through sediment-hosted aquifers and enrichment of novel symbionts in the deep terrestrial subsurface.</title>
        <authorList>
            <person name="Probst A.J."/>
            <person name="Ladd B."/>
            <person name="Jarett J.K."/>
            <person name="Geller-Mcgrath D.E."/>
            <person name="Sieber C.M.K."/>
            <person name="Emerson J.B."/>
            <person name="Anantharaman K."/>
            <person name="Thomas B.C."/>
            <person name="Malmstrom R."/>
            <person name="Stieglmeier M."/>
            <person name="Klingl A."/>
            <person name="Woyke T."/>
            <person name="Ryan C.M."/>
            <person name="Banfield J.F."/>
        </authorList>
    </citation>
    <scope>NUCLEOTIDE SEQUENCE [LARGE SCALE GENOMIC DNA]</scope>
</reference>
<evidence type="ECO:0000313" key="3">
    <source>
        <dbReference type="Proteomes" id="UP000230796"/>
    </source>
</evidence>
<name>A0A2H0VIU3_9BACT</name>
<proteinExistence type="predicted"/>
<gene>
    <name evidence="2" type="ORF">COT87_01815</name>
</gene>
<comment type="caution">
    <text evidence="2">The sequence shown here is derived from an EMBL/GenBank/DDBJ whole genome shotgun (WGS) entry which is preliminary data.</text>
</comment>
<organism evidence="2 3">
    <name type="scientific">Candidatus Collierbacteria bacterium CG10_big_fil_rev_8_21_14_0_10_44_9</name>
    <dbReference type="NCBI Taxonomy" id="1974535"/>
    <lineage>
        <taxon>Bacteria</taxon>
        <taxon>Candidatus Collieribacteriota</taxon>
    </lineage>
</organism>